<feature type="domain" description="4'-phosphopantetheinyl transferase" evidence="3">
    <location>
        <begin position="136"/>
        <end position="213"/>
    </location>
</feature>
<evidence type="ECO:0000259" key="4">
    <source>
        <dbReference type="Pfam" id="PF22624"/>
    </source>
</evidence>
<feature type="domain" description="4'-phosphopantetheinyl transferase N-terminal" evidence="4">
    <location>
        <begin position="49"/>
        <end position="126"/>
    </location>
</feature>
<dbReference type="EMBL" id="CAADFM010000104">
    <property type="protein sequence ID" value="VFK14356.1"/>
    <property type="molecule type" value="Genomic_DNA"/>
</dbReference>
<evidence type="ECO:0000259" key="3">
    <source>
        <dbReference type="Pfam" id="PF01648"/>
    </source>
</evidence>
<dbReference type="InterPro" id="IPR055066">
    <property type="entry name" value="AASDHPPT_N"/>
</dbReference>
<dbReference type="AlphaFoldDB" id="A0A450WBA6"/>
<dbReference type="Gene3D" id="3.90.470.20">
    <property type="entry name" value="4'-phosphopantetheinyl transferase domain"/>
    <property type="match status" value="2"/>
</dbReference>
<dbReference type="GO" id="GO:0008897">
    <property type="term" value="F:holo-[acyl-carrier-protein] synthase activity"/>
    <property type="evidence" value="ECO:0007669"/>
    <property type="project" value="InterPro"/>
</dbReference>
<dbReference type="GO" id="GO:0005829">
    <property type="term" value="C:cytosol"/>
    <property type="evidence" value="ECO:0007669"/>
    <property type="project" value="TreeGrafter"/>
</dbReference>
<dbReference type="GO" id="GO:0019878">
    <property type="term" value="P:lysine biosynthetic process via aminoadipic acid"/>
    <property type="evidence" value="ECO:0007669"/>
    <property type="project" value="TreeGrafter"/>
</dbReference>
<dbReference type="EMBL" id="CAADFP010000105">
    <property type="protein sequence ID" value="VFK30220.1"/>
    <property type="molecule type" value="Genomic_DNA"/>
</dbReference>
<accession>A0A450WBA6</accession>
<evidence type="ECO:0000313" key="6">
    <source>
        <dbReference type="EMBL" id="VFK30220.1"/>
    </source>
</evidence>
<proteinExistence type="inferred from homology"/>
<dbReference type="InterPro" id="IPR008278">
    <property type="entry name" value="4-PPantetheinyl_Trfase_dom"/>
</dbReference>
<sequence length="279" mass="32264">MIGSHGFFGATDHDVRAFLEPTANLALSKDAVHVWRAALDVPETQIGVLRETLDEDELRRAERFRFPEHRRHFIVARGILRRLLARYLNEPADRIGFEYNRYGKPFLKEQGSSLIRFNLSHSGGMALYVFSRIREVGIDIEWTRRRMGDAEQIATRFFSPREAKVLLGIPEHLRKEAFFGCWTRKEAYIKARGKGLSIPLDRFEVIPLSEETIPPNGSTNASDRDNLSILTDPFTLRTDDGPRQTTWGMRTFKAGHEYIAAVVVEGEEWRMQCWQWWGI</sequence>
<comment type="similarity">
    <text evidence="1">Belongs to the P-Pant transferase superfamily. Gsp/Sfp/HetI/AcpT family.</text>
</comment>
<keyword evidence="2 5" id="KW-0808">Transferase</keyword>
<name>A0A450WBA6_9GAMM</name>
<dbReference type="InterPro" id="IPR037143">
    <property type="entry name" value="4-PPantetheinyl_Trfase_dom_sf"/>
</dbReference>
<dbReference type="Pfam" id="PF01648">
    <property type="entry name" value="ACPS"/>
    <property type="match status" value="1"/>
</dbReference>
<dbReference type="PANTHER" id="PTHR12215:SF10">
    <property type="entry name" value="L-AMINOADIPATE-SEMIALDEHYDE DEHYDROGENASE-PHOSPHOPANTETHEINYL TRANSFERASE"/>
    <property type="match status" value="1"/>
</dbReference>
<dbReference type="PANTHER" id="PTHR12215">
    <property type="entry name" value="PHOSPHOPANTETHEINE TRANSFERASE"/>
    <property type="match status" value="1"/>
</dbReference>
<reference evidence="5" key="1">
    <citation type="submission" date="2019-02" db="EMBL/GenBank/DDBJ databases">
        <authorList>
            <person name="Gruber-Vodicka R. H."/>
            <person name="Seah K. B. B."/>
        </authorList>
    </citation>
    <scope>NUCLEOTIDE SEQUENCE</scope>
    <source>
        <strain evidence="5">BECK_S312</strain>
        <strain evidence="6">BECK_S426</strain>
    </source>
</reference>
<dbReference type="GO" id="GO:0000287">
    <property type="term" value="F:magnesium ion binding"/>
    <property type="evidence" value="ECO:0007669"/>
    <property type="project" value="InterPro"/>
</dbReference>
<dbReference type="SUPFAM" id="SSF56214">
    <property type="entry name" value="4'-phosphopantetheinyl transferase"/>
    <property type="match status" value="2"/>
</dbReference>
<evidence type="ECO:0000256" key="2">
    <source>
        <dbReference type="ARBA" id="ARBA00022679"/>
    </source>
</evidence>
<dbReference type="InterPro" id="IPR050559">
    <property type="entry name" value="P-Pant_transferase_sf"/>
</dbReference>
<protein>
    <submittedName>
        <fullName evidence="5">4'-phosphopantetheinyl transferase</fullName>
    </submittedName>
</protein>
<organism evidence="5">
    <name type="scientific">Candidatus Kentrum sp. LPFa</name>
    <dbReference type="NCBI Taxonomy" id="2126335"/>
    <lineage>
        <taxon>Bacteria</taxon>
        <taxon>Pseudomonadati</taxon>
        <taxon>Pseudomonadota</taxon>
        <taxon>Gammaproteobacteria</taxon>
        <taxon>Candidatus Kentrum</taxon>
    </lineage>
</organism>
<evidence type="ECO:0000313" key="5">
    <source>
        <dbReference type="EMBL" id="VFK14356.1"/>
    </source>
</evidence>
<dbReference type="Pfam" id="PF22624">
    <property type="entry name" value="AASDHPPT_N"/>
    <property type="match status" value="1"/>
</dbReference>
<gene>
    <name evidence="5" type="ORF">BECKLPF1236A_GA0070988_101046</name>
    <name evidence="6" type="ORF">BECKLPF1236C_GA0070990_101056</name>
</gene>
<evidence type="ECO:0000256" key="1">
    <source>
        <dbReference type="ARBA" id="ARBA00010990"/>
    </source>
</evidence>